<feature type="domain" description="HD-GYP" evidence="2">
    <location>
        <begin position="228"/>
        <end position="419"/>
    </location>
</feature>
<dbReference type="PROSITE" id="PS51831">
    <property type="entry name" value="HD"/>
    <property type="match status" value="1"/>
</dbReference>
<dbReference type="PANTHER" id="PTHR43155:SF2">
    <property type="entry name" value="CYCLIC DI-GMP PHOSPHODIESTERASE PA4108"/>
    <property type="match status" value="1"/>
</dbReference>
<dbReference type="PROSITE" id="PS51832">
    <property type="entry name" value="HD_GYP"/>
    <property type="match status" value="1"/>
</dbReference>
<proteinExistence type="predicted"/>
<dbReference type="AlphaFoldDB" id="A0A2U3QGX5"/>
<name>A0A2U3QGX5_9BACT</name>
<dbReference type="InterPro" id="IPR006675">
    <property type="entry name" value="HDIG_dom"/>
</dbReference>
<evidence type="ECO:0000259" key="2">
    <source>
        <dbReference type="PROSITE" id="PS51832"/>
    </source>
</evidence>
<dbReference type="Gene3D" id="1.10.3210.10">
    <property type="entry name" value="Hypothetical protein af1432"/>
    <property type="match status" value="1"/>
</dbReference>
<dbReference type="SUPFAM" id="SSF109604">
    <property type="entry name" value="HD-domain/PDEase-like"/>
    <property type="match status" value="1"/>
</dbReference>
<dbReference type="NCBIfam" id="TIGR00277">
    <property type="entry name" value="HDIG"/>
    <property type="match status" value="1"/>
</dbReference>
<gene>
    <name evidence="3" type="ORF">NBG4_290012</name>
</gene>
<dbReference type="Pfam" id="PF13185">
    <property type="entry name" value="GAF_2"/>
    <property type="match status" value="1"/>
</dbReference>
<dbReference type="InterPro" id="IPR003018">
    <property type="entry name" value="GAF"/>
</dbReference>
<dbReference type="EMBL" id="OUUY01000074">
    <property type="protein sequence ID" value="SPQ00595.1"/>
    <property type="molecule type" value="Genomic_DNA"/>
</dbReference>
<dbReference type="CDD" id="cd00077">
    <property type="entry name" value="HDc"/>
    <property type="match status" value="1"/>
</dbReference>
<dbReference type="InterPro" id="IPR037522">
    <property type="entry name" value="HD_GYP_dom"/>
</dbReference>
<sequence>MKDRDKTKEQLARESAALRRQLAKFKKIVAEHEQSETELRKVTRALKALTRCNQELIRATNILDFMREVCRIIVEVGGYRLVWAGFAERDKHRTVRPVAQYGYEKGYLNAVKIAWSNTERGRGPTGTAIRTGKPVIVRNILTDPSFVPWRDQAAKRGYASSIALPLIEKKRILGSLNIYSAAPDAFDDEEVKLLTELANDIAYGIGAMELRSKHELAEEARKQSFEKVKKVLAGTVYALAEMSQRRDPYTAGHQSRVAQLACAIARQMGLPQNQIEGVRMAGLLHDIGKMYVPSEILTKPGQISDLETGIIETHAQVGYEILKTIEFPWPIAKTVLQHQERLNGSGYPAGLSGEEILLEARILAVADVVEAMSSHRPYRATLGTKKALNEISQNRGILYDPKAVDACLILFNDNKFEFE</sequence>
<dbReference type="SMART" id="SM00471">
    <property type="entry name" value="HDc"/>
    <property type="match status" value="1"/>
</dbReference>
<keyword evidence="4" id="KW-1185">Reference proteome</keyword>
<dbReference type="Pfam" id="PF13487">
    <property type="entry name" value="HD_5"/>
    <property type="match status" value="1"/>
</dbReference>
<dbReference type="OrthoDB" id="9802066at2"/>
<dbReference type="InterPro" id="IPR029016">
    <property type="entry name" value="GAF-like_dom_sf"/>
</dbReference>
<evidence type="ECO:0000259" key="1">
    <source>
        <dbReference type="PROSITE" id="PS51831"/>
    </source>
</evidence>
<organism evidence="3 4">
    <name type="scientific">Candidatus Sulfobium mesophilum</name>
    <dbReference type="NCBI Taxonomy" id="2016548"/>
    <lineage>
        <taxon>Bacteria</taxon>
        <taxon>Pseudomonadati</taxon>
        <taxon>Nitrospirota</taxon>
        <taxon>Nitrospiria</taxon>
        <taxon>Nitrospirales</taxon>
        <taxon>Nitrospiraceae</taxon>
        <taxon>Candidatus Sulfobium</taxon>
    </lineage>
</organism>
<evidence type="ECO:0000313" key="4">
    <source>
        <dbReference type="Proteomes" id="UP000245125"/>
    </source>
</evidence>
<dbReference type="SUPFAM" id="SSF55781">
    <property type="entry name" value="GAF domain-like"/>
    <property type="match status" value="1"/>
</dbReference>
<dbReference type="SMART" id="SM00065">
    <property type="entry name" value="GAF"/>
    <property type="match status" value="1"/>
</dbReference>
<reference evidence="4" key="1">
    <citation type="submission" date="2018-03" db="EMBL/GenBank/DDBJ databases">
        <authorList>
            <person name="Zecchin S."/>
        </authorList>
    </citation>
    <scope>NUCLEOTIDE SEQUENCE [LARGE SCALE GENOMIC DNA]</scope>
</reference>
<dbReference type="PANTHER" id="PTHR43155">
    <property type="entry name" value="CYCLIC DI-GMP PHOSPHODIESTERASE PA4108-RELATED"/>
    <property type="match status" value="1"/>
</dbReference>
<dbReference type="InterPro" id="IPR003607">
    <property type="entry name" value="HD/PDEase_dom"/>
</dbReference>
<feature type="domain" description="HD" evidence="1">
    <location>
        <begin position="250"/>
        <end position="372"/>
    </location>
</feature>
<accession>A0A2U3QGX5</accession>
<dbReference type="InterPro" id="IPR006674">
    <property type="entry name" value="HD_domain"/>
</dbReference>
<protein>
    <submittedName>
        <fullName evidence="3">PAS/PAC sensor protein</fullName>
    </submittedName>
</protein>
<dbReference type="Proteomes" id="UP000245125">
    <property type="component" value="Unassembled WGS sequence"/>
</dbReference>
<dbReference type="Gene3D" id="3.30.450.40">
    <property type="match status" value="1"/>
</dbReference>
<evidence type="ECO:0000313" key="3">
    <source>
        <dbReference type="EMBL" id="SPQ00595.1"/>
    </source>
</evidence>